<keyword evidence="3" id="KW-1185">Reference proteome</keyword>
<name>A0A5C7G376_9BURK</name>
<protein>
    <submittedName>
        <fullName evidence="2">Uncharacterized protein</fullName>
    </submittedName>
</protein>
<keyword evidence="1" id="KW-0732">Signal</keyword>
<feature type="signal peptide" evidence="1">
    <location>
        <begin position="1"/>
        <end position="19"/>
    </location>
</feature>
<sequence>MKKILVLCLLASAMSGVSASGPFVAKECMRRCAEVSPIPEHKAWFDQKMAELRQKKSQETDPKALKRLAEEEEDLLADLEDKGEQFCSHICEE</sequence>
<dbReference type="AlphaFoldDB" id="A0A5C7G376"/>
<evidence type="ECO:0000313" key="2">
    <source>
        <dbReference type="EMBL" id="TXG01087.1"/>
    </source>
</evidence>
<dbReference type="RefSeq" id="WP_147933690.1">
    <property type="nucleotide sequence ID" value="NZ_VPFD01000004.1"/>
</dbReference>
<dbReference type="Proteomes" id="UP000321413">
    <property type="component" value="Unassembled WGS sequence"/>
</dbReference>
<comment type="caution">
    <text evidence="2">The sequence shown here is derived from an EMBL/GenBank/DDBJ whole genome shotgun (WGS) entry which is preliminary data.</text>
</comment>
<organism evidence="2 3">
    <name type="scientific">Massilia arenae</name>
    <dbReference type="NCBI Taxonomy" id="2603288"/>
    <lineage>
        <taxon>Bacteria</taxon>
        <taxon>Pseudomonadati</taxon>
        <taxon>Pseudomonadota</taxon>
        <taxon>Betaproteobacteria</taxon>
        <taxon>Burkholderiales</taxon>
        <taxon>Oxalobacteraceae</taxon>
        <taxon>Telluria group</taxon>
        <taxon>Massilia</taxon>
    </lineage>
</organism>
<proteinExistence type="predicted"/>
<reference evidence="2 3" key="1">
    <citation type="submission" date="2019-08" db="EMBL/GenBank/DDBJ databases">
        <title>Massilia golmudensis sp. nov., isolated from sand in the Qinghai-Tibetan Plateau.</title>
        <authorList>
            <person name="Zhang B."/>
        </authorList>
    </citation>
    <scope>NUCLEOTIDE SEQUENCE [LARGE SCALE GENOMIC DNA]</scope>
    <source>
        <strain evidence="2 3">GEM5</strain>
    </source>
</reference>
<feature type="chain" id="PRO_5022833524" evidence="1">
    <location>
        <begin position="20"/>
        <end position="93"/>
    </location>
</feature>
<evidence type="ECO:0000313" key="3">
    <source>
        <dbReference type="Proteomes" id="UP000321413"/>
    </source>
</evidence>
<dbReference type="EMBL" id="VPFD01000004">
    <property type="protein sequence ID" value="TXG01087.1"/>
    <property type="molecule type" value="Genomic_DNA"/>
</dbReference>
<evidence type="ECO:0000256" key="1">
    <source>
        <dbReference type="SAM" id="SignalP"/>
    </source>
</evidence>
<accession>A0A5C7G376</accession>
<gene>
    <name evidence="2" type="ORF">FVD38_04330</name>
</gene>